<feature type="region of interest" description="Disordered" evidence="5">
    <location>
        <begin position="1"/>
        <end position="63"/>
    </location>
</feature>
<evidence type="ECO:0000256" key="1">
    <source>
        <dbReference type="ARBA" id="ARBA00004141"/>
    </source>
</evidence>
<evidence type="ECO:0000256" key="6">
    <source>
        <dbReference type="SAM" id="Phobius"/>
    </source>
</evidence>
<evidence type="ECO:0000256" key="5">
    <source>
        <dbReference type="SAM" id="MobiDB-lite"/>
    </source>
</evidence>
<dbReference type="RefSeq" id="XP_020453836.1">
    <property type="nucleotide sequence ID" value="XM_020598180.1"/>
</dbReference>
<feature type="transmembrane region" description="Helical" evidence="6">
    <location>
        <begin position="418"/>
        <end position="436"/>
    </location>
</feature>
<dbReference type="InterPro" id="IPR013057">
    <property type="entry name" value="AA_transpt_TM"/>
</dbReference>
<dbReference type="Ensembl" id="ENSMALT00000000980.1">
    <property type="protein sequence ID" value="ENSMALP00000000939.1"/>
    <property type="gene ID" value="ENSMALG00000000703.1"/>
</dbReference>
<dbReference type="KEGG" id="malb:109959075"/>
<feature type="transmembrane region" description="Helical" evidence="6">
    <location>
        <begin position="151"/>
        <end position="172"/>
    </location>
</feature>
<evidence type="ECO:0000313" key="9">
    <source>
        <dbReference type="Proteomes" id="UP000261600"/>
    </source>
</evidence>
<name>A0A3Q3IDM3_MONAL</name>
<proteinExistence type="predicted"/>
<dbReference type="GeneID" id="109959075"/>
<reference evidence="8" key="1">
    <citation type="submission" date="2025-08" db="UniProtKB">
        <authorList>
            <consortium name="Ensembl"/>
        </authorList>
    </citation>
    <scope>IDENTIFICATION</scope>
</reference>
<dbReference type="OrthoDB" id="655540at2759"/>
<feature type="transmembrane region" description="Helical" evidence="6">
    <location>
        <begin position="106"/>
        <end position="126"/>
    </location>
</feature>
<accession>A0A3Q3IDM3</accession>
<protein>
    <recommendedName>
        <fullName evidence="7">Amino acid transporter transmembrane domain-containing protein</fullName>
    </recommendedName>
</protein>
<dbReference type="PANTHER" id="PTHR22950">
    <property type="entry name" value="AMINO ACID TRANSPORTER"/>
    <property type="match status" value="1"/>
</dbReference>
<feature type="transmembrane region" description="Helical" evidence="6">
    <location>
        <begin position="480"/>
        <end position="502"/>
    </location>
</feature>
<dbReference type="GO" id="GO:0005886">
    <property type="term" value="C:plasma membrane"/>
    <property type="evidence" value="ECO:0007669"/>
    <property type="project" value="TreeGrafter"/>
</dbReference>
<reference evidence="8" key="2">
    <citation type="submission" date="2025-09" db="UniProtKB">
        <authorList>
            <consortium name="Ensembl"/>
        </authorList>
    </citation>
    <scope>IDENTIFICATION</scope>
</reference>
<dbReference type="STRING" id="43700.ENSMALP00000000939"/>
<feature type="transmembrane region" description="Helical" evidence="6">
    <location>
        <begin position="80"/>
        <end position="100"/>
    </location>
</feature>
<feature type="transmembrane region" description="Helical" evidence="6">
    <location>
        <begin position="192"/>
        <end position="213"/>
    </location>
</feature>
<evidence type="ECO:0000256" key="4">
    <source>
        <dbReference type="ARBA" id="ARBA00023136"/>
    </source>
</evidence>
<dbReference type="Proteomes" id="UP000261600">
    <property type="component" value="Unplaced"/>
</dbReference>
<feature type="compositionally biased region" description="Acidic residues" evidence="5">
    <location>
        <begin position="47"/>
        <end position="57"/>
    </location>
</feature>
<dbReference type="Pfam" id="PF01490">
    <property type="entry name" value="Aa_trans"/>
    <property type="match status" value="1"/>
</dbReference>
<dbReference type="GO" id="GO:0015817">
    <property type="term" value="P:histidine transport"/>
    <property type="evidence" value="ECO:0007669"/>
    <property type="project" value="TreeGrafter"/>
</dbReference>
<keyword evidence="4 6" id="KW-0472">Membrane</keyword>
<evidence type="ECO:0000256" key="3">
    <source>
        <dbReference type="ARBA" id="ARBA00022989"/>
    </source>
</evidence>
<dbReference type="GO" id="GO:0015182">
    <property type="term" value="F:L-asparagine transmembrane transporter activity"/>
    <property type="evidence" value="ECO:0007669"/>
    <property type="project" value="TreeGrafter"/>
</dbReference>
<dbReference type="GO" id="GO:0015186">
    <property type="term" value="F:L-glutamine transmembrane transporter activity"/>
    <property type="evidence" value="ECO:0007669"/>
    <property type="project" value="TreeGrafter"/>
</dbReference>
<feature type="domain" description="Amino acid transporter transmembrane" evidence="7">
    <location>
        <begin position="73"/>
        <end position="502"/>
    </location>
</feature>
<dbReference type="AlphaFoldDB" id="A0A3Q3IDM3"/>
<evidence type="ECO:0000256" key="2">
    <source>
        <dbReference type="ARBA" id="ARBA00022692"/>
    </source>
</evidence>
<dbReference type="RefSeq" id="XP_020453835.1">
    <property type="nucleotide sequence ID" value="XM_020598179.1"/>
</dbReference>
<keyword evidence="9" id="KW-1185">Reference proteome</keyword>
<keyword evidence="3 6" id="KW-1133">Transmembrane helix</keyword>
<feature type="compositionally biased region" description="Polar residues" evidence="5">
    <location>
        <begin position="7"/>
        <end position="16"/>
    </location>
</feature>
<sequence length="515" mass="56664">MMEPAQSEMNILSNGKSRVLGDDMAEPTKTLLEEEQNGTHTVRFDDPNGDQENEEFLPSEGKKPMRFTDFEGKTSFGMSVFNLGNAIMGSGILGLAYAMANTGILLFWFLLTAVAILSTYSIHLLLKSSGIVGIRAYEQLGYRAFGNPGKIAAGIAIILQNIGAMSSYLFIVKSELPLVIQAFLKAEPNSDLWYLNGNYLVIIVSASIILPLALMKQLGYLGYASGFSLSCMVFFLTAVIYKKFQIPCPFVAFSANGTAAHLSPNVSSYGHEYSNGLVHEEDDSSCSPRMFTIKSQTAYTIPILAFAFVCHPEVLPIYTELRNATKKKMQKVSNISILIMYSMYFLAALFGYLAFFDHVEPELLHTYSQIDPYDTLILCVRVAVLTAVTLTVPIVLFPVRRAIQHMLFSAKSFSWLRHIVIALILLTLINMLVIFAPNILDIFGIIGATSAPCLIFIFPAVFYIRIVPKEDEPMSSVPKILAACFAALGISFMVMSLSFIIIDWTSGSGHVAGGH</sequence>
<feature type="transmembrane region" description="Helical" evidence="6">
    <location>
        <begin position="375"/>
        <end position="397"/>
    </location>
</feature>
<feature type="transmembrane region" description="Helical" evidence="6">
    <location>
        <begin position="442"/>
        <end position="468"/>
    </location>
</feature>
<dbReference type="GO" id="GO:0005290">
    <property type="term" value="F:L-histidine transmembrane transporter activity"/>
    <property type="evidence" value="ECO:0007669"/>
    <property type="project" value="TreeGrafter"/>
</dbReference>
<evidence type="ECO:0000259" key="7">
    <source>
        <dbReference type="Pfam" id="PF01490"/>
    </source>
</evidence>
<comment type="subcellular location">
    <subcellularLocation>
        <location evidence="1">Membrane</location>
        <topology evidence="1">Multi-pass membrane protein</topology>
    </subcellularLocation>
</comment>
<organism evidence="8 9">
    <name type="scientific">Monopterus albus</name>
    <name type="common">Swamp eel</name>
    <dbReference type="NCBI Taxonomy" id="43700"/>
    <lineage>
        <taxon>Eukaryota</taxon>
        <taxon>Metazoa</taxon>
        <taxon>Chordata</taxon>
        <taxon>Craniata</taxon>
        <taxon>Vertebrata</taxon>
        <taxon>Euteleostomi</taxon>
        <taxon>Actinopterygii</taxon>
        <taxon>Neopterygii</taxon>
        <taxon>Teleostei</taxon>
        <taxon>Neoteleostei</taxon>
        <taxon>Acanthomorphata</taxon>
        <taxon>Anabantaria</taxon>
        <taxon>Synbranchiformes</taxon>
        <taxon>Synbranchidae</taxon>
        <taxon>Monopterus</taxon>
    </lineage>
</organism>
<feature type="transmembrane region" description="Helical" evidence="6">
    <location>
        <begin position="220"/>
        <end position="241"/>
    </location>
</feature>
<evidence type="ECO:0000313" key="8">
    <source>
        <dbReference type="Ensembl" id="ENSMALP00000000939.1"/>
    </source>
</evidence>
<keyword evidence="2 6" id="KW-0812">Transmembrane</keyword>
<dbReference type="PANTHER" id="PTHR22950:SF22">
    <property type="entry name" value="SODIUM-COUPLED NEUTRAL AMINO ACID TRANSPORTER 3"/>
    <property type="match status" value="1"/>
</dbReference>
<dbReference type="CTD" id="101884924"/>
<feature type="transmembrane region" description="Helical" evidence="6">
    <location>
        <begin position="335"/>
        <end position="355"/>
    </location>
</feature>
<feature type="transmembrane region" description="Helical" evidence="6">
    <location>
        <begin position="297"/>
        <end position="315"/>
    </location>
</feature>
<dbReference type="RefSeq" id="XP_020453837.1">
    <property type="nucleotide sequence ID" value="XM_020598181.1"/>
</dbReference>